<sequence length="149" mass="16654">MCASITAKRVALDCLSQTLTGTGTRKNFLGLFLSIPPKIHCPSITLPTLYFLLPNFPSSISTITPSPPNFSELFFRAQSKVISLKKENQSTMVFDESFLVHFDKKFAWEAASSAIDMLTLPLSALALSNFQRECLGRHSLDSHRLFFSY</sequence>
<protein>
    <submittedName>
        <fullName evidence="1">Uncharacterized protein</fullName>
    </submittedName>
</protein>
<organism evidence="1">
    <name type="scientific">Cacopsylla melanoneura</name>
    <dbReference type="NCBI Taxonomy" id="428564"/>
    <lineage>
        <taxon>Eukaryota</taxon>
        <taxon>Metazoa</taxon>
        <taxon>Ecdysozoa</taxon>
        <taxon>Arthropoda</taxon>
        <taxon>Hexapoda</taxon>
        <taxon>Insecta</taxon>
        <taxon>Pterygota</taxon>
        <taxon>Neoptera</taxon>
        <taxon>Paraneoptera</taxon>
        <taxon>Hemiptera</taxon>
        <taxon>Sternorrhyncha</taxon>
        <taxon>Psylloidea</taxon>
        <taxon>Psyllidae</taxon>
        <taxon>Psyllinae</taxon>
        <taxon>Cacopsylla</taxon>
    </lineage>
</organism>
<name>A0A8D8X6F0_9HEMI</name>
<proteinExistence type="predicted"/>
<dbReference type="EMBL" id="HBUF01272879">
    <property type="protein sequence ID" value="CAG6685663.1"/>
    <property type="molecule type" value="Transcribed_RNA"/>
</dbReference>
<accession>A0A8D8X6F0</accession>
<evidence type="ECO:0000313" key="1">
    <source>
        <dbReference type="EMBL" id="CAG6685663.1"/>
    </source>
</evidence>
<dbReference type="AlphaFoldDB" id="A0A8D8X6F0"/>
<reference evidence="1" key="1">
    <citation type="submission" date="2021-05" db="EMBL/GenBank/DDBJ databases">
        <authorList>
            <person name="Alioto T."/>
            <person name="Alioto T."/>
            <person name="Gomez Garrido J."/>
        </authorList>
    </citation>
    <scope>NUCLEOTIDE SEQUENCE</scope>
</reference>